<keyword evidence="5" id="KW-1133">Transmembrane helix</keyword>
<evidence type="ECO:0000259" key="10">
    <source>
        <dbReference type="Pfam" id="PF09177"/>
    </source>
</evidence>
<dbReference type="InterPro" id="IPR010989">
    <property type="entry name" value="SNARE"/>
</dbReference>
<evidence type="ECO:0000313" key="11">
    <source>
        <dbReference type="EMBL" id="CAD7242256.1"/>
    </source>
</evidence>
<accession>A0A7R8X206</accession>
<dbReference type="OrthoDB" id="546861at2759"/>
<dbReference type="GO" id="GO:0048193">
    <property type="term" value="P:Golgi vesicle transport"/>
    <property type="evidence" value="ECO:0007669"/>
    <property type="project" value="InterPro"/>
</dbReference>
<keyword evidence="6" id="KW-0333">Golgi apparatus</keyword>
<dbReference type="SUPFAM" id="SSF47661">
    <property type="entry name" value="t-snare proteins"/>
    <property type="match status" value="1"/>
</dbReference>
<keyword evidence="7" id="KW-0472">Membrane</keyword>
<keyword evidence="2" id="KW-0813">Transport</keyword>
<evidence type="ECO:0000256" key="7">
    <source>
        <dbReference type="ARBA" id="ARBA00023136"/>
    </source>
</evidence>
<dbReference type="CDD" id="cd21443">
    <property type="entry name" value="SNARE_NTD_STX6_STX10"/>
    <property type="match status" value="1"/>
</dbReference>
<evidence type="ECO:0000256" key="8">
    <source>
        <dbReference type="ARBA" id="ARBA00037801"/>
    </source>
</evidence>
<sequence length="314" mass="35531">MAAPIGTFMSAENNDPFSLGRRELDKALQDARDLYHHLMYMETKPPGFVKEGDLTRARTSLQNILRTIEWDLKDLEDSFELSKRNARALKIADEKLEERKRYIDETRTEVASMKDRFNLPDVHGSSSSRPPRKQVEVSHVALDPGEDTLWEHPRLSGSSERTIQPRVIDSGGSALEKTIDLVSGVLQASALSHQYHLPYVKLEERKRYIDETRTEVASMKDRFNLPDVHGSSSSRPPRKQVEVSHVALDLGEDTLWEHPRLGGSSERTIQPRVIDSGGSALEKTIDLVSGVLQGSKSLETRSIALETERQRRRL</sequence>
<evidence type="ECO:0000256" key="1">
    <source>
        <dbReference type="ARBA" id="ARBA00009063"/>
    </source>
</evidence>
<dbReference type="GO" id="GO:0016020">
    <property type="term" value="C:membrane"/>
    <property type="evidence" value="ECO:0007669"/>
    <property type="project" value="InterPro"/>
</dbReference>
<evidence type="ECO:0000256" key="9">
    <source>
        <dbReference type="SAM" id="MobiDB-lite"/>
    </source>
</evidence>
<dbReference type="InterPro" id="IPR015260">
    <property type="entry name" value="Syntaxin-6/10/61_N"/>
</dbReference>
<keyword evidence="12" id="KW-1185">Reference proteome</keyword>
<evidence type="ECO:0000256" key="4">
    <source>
        <dbReference type="ARBA" id="ARBA00022927"/>
    </source>
</evidence>
<dbReference type="FunFam" id="1.20.58.90:FF:000004">
    <property type="entry name" value="Syntaxin 10"/>
    <property type="match status" value="1"/>
</dbReference>
<dbReference type="EMBL" id="CAJPEV010000239">
    <property type="protein sequence ID" value="CAG0882829.1"/>
    <property type="molecule type" value="Genomic_DNA"/>
</dbReference>
<dbReference type="Proteomes" id="UP000677054">
    <property type="component" value="Unassembled WGS sequence"/>
</dbReference>
<evidence type="ECO:0000256" key="6">
    <source>
        <dbReference type="ARBA" id="ARBA00023034"/>
    </source>
</evidence>
<keyword evidence="3" id="KW-0812">Transmembrane</keyword>
<comment type="similarity">
    <text evidence="1">Belongs to the syntaxin family.</text>
</comment>
<feature type="domain" description="Syntaxin 6/10/61 N-terminal" evidence="10">
    <location>
        <begin position="15"/>
        <end position="114"/>
    </location>
</feature>
<protein>
    <recommendedName>
        <fullName evidence="10">Syntaxin 6/10/61 N-terminal domain-containing protein</fullName>
    </recommendedName>
</protein>
<gene>
    <name evidence="11" type="ORF">DSTB1V02_LOCUS2227</name>
</gene>
<dbReference type="EMBL" id="LR899756">
    <property type="protein sequence ID" value="CAD7242256.1"/>
    <property type="molecule type" value="Genomic_DNA"/>
</dbReference>
<evidence type="ECO:0000313" key="12">
    <source>
        <dbReference type="Proteomes" id="UP000677054"/>
    </source>
</evidence>
<evidence type="ECO:0000256" key="5">
    <source>
        <dbReference type="ARBA" id="ARBA00022989"/>
    </source>
</evidence>
<feature type="region of interest" description="Disordered" evidence="9">
    <location>
        <begin position="114"/>
        <end position="136"/>
    </location>
</feature>
<comment type="subcellular location">
    <subcellularLocation>
        <location evidence="8">Golgi apparatus</location>
        <location evidence="8">trans-Golgi network membrane</location>
        <topology evidence="8">Single-pass type IV membrane protein</topology>
    </subcellularLocation>
</comment>
<proteinExistence type="inferred from homology"/>
<dbReference type="GO" id="GO:0015031">
    <property type="term" value="P:protein transport"/>
    <property type="evidence" value="ECO:0007669"/>
    <property type="project" value="UniProtKB-KW"/>
</dbReference>
<dbReference type="Gene3D" id="1.20.58.90">
    <property type="match status" value="1"/>
</dbReference>
<reference evidence="11" key="1">
    <citation type="submission" date="2020-11" db="EMBL/GenBank/DDBJ databases">
        <authorList>
            <person name="Tran Van P."/>
        </authorList>
    </citation>
    <scope>NUCLEOTIDE SEQUENCE</scope>
</reference>
<organism evidence="11">
    <name type="scientific">Darwinula stevensoni</name>
    <dbReference type="NCBI Taxonomy" id="69355"/>
    <lineage>
        <taxon>Eukaryota</taxon>
        <taxon>Metazoa</taxon>
        <taxon>Ecdysozoa</taxon>
        <taxon>Arthropoda</taxon>
        <taxon>Crustacea</taxon>
        <taxon>Oligostraca</taxon>
        <taxon>Ostracoda</taxon>
        <taxon>Podocopa</taxon>
        <taxon>Podocopida</taxon>
        <taxon>Darwinulocopina</taxon>
        <taxon>Darwinuloidea</taxon>
        <taxon>Darwinulidae</taxon>
        <taxon>Darwinula</taxon>
    </lineage>
</organism>
<dbReference type="AlphaFoldDB" id="A0A7R8X206"/>
<dbReference type="Pfam" id="PF09177">
    <property type="entry name" value="STX6_10_61_N"/>
    <property type="match status" value="1"/>
</dbReference>
<keyword evidence="4" id="KW-0653">Protein transport</keyword>
<dbReference type="GO" id="GO:0005794">
    <property type="term" value="C:Golgi apparatus"/>
    <property type="evidence" value="ECO:0007669"/>
    <property type="project" value="UniProtKB-SubCell"/>
</dbReference>
<evidence type="ECO:0000256" key="2">
    <source>
        <dbReference type="ARBA" id="ARBA00022448"/>
    </source>
</evidence>
<evidence type="ECO:0000256" key="3">
    <source>
        <dbReference type="ARBA" id="ARBA00022692"/>
    </source>
</evidence>
<name>A0A7R8X206_9CRUS</name>